<gene>
    <name evidence="2" type="ORF">ELD05_02825</name>
</gene>
<dbReference type="AlphaFoldDB" id="A0A3T0D457"/>
<dbReference type="EMBL" id="CP034791">
    <property type="protein sequence ID" value="AZT89673.1"/>
    <property type="molecule type" value="Genomic_DNA"/>
</dbReference>
<dbReference type="RefSeq" id="WP_127351277.1">
    <property type="nucleotide sequence ID" value="NZ_CP034791.1"/>
</dbReference>
<dbReference type="InterPro" id="IPR013022">
    <property type="entry name" value="Xyl_isomerase-like_TIM-brl"/>
</dbReference>
<proteinExistence type="predicted"/>
<evidence type="ECO:0000259" key="1">
    <source>
        <dbReference type="Pfam" id="PF01261"/>
    </source>
</evidence>
<keyword evidence="3" id="KW-1185">Reference proteome</keyword>
<keyword evidence="2" id="KW-0413">Isomerase</keyword>
<dbReference type="KEGG" id="ccha:ELD05_02825"/>
<protein>
    <submittedName>
        <fullName evidence="2">Sugar phosphate isomerase/epimerase</fullName>
    </submittedName>
</protein>
<sequence>MKLGFLTACLPNMKLDDLVVWAKGVGFEMLEVACWPVKNTRDYSSTTLDVANLTKDEAERIKRLFEQNNMQISSLAYYDNNLHPDLVIRKSYHDHLKKVIDAANLLGVKYVGTFVGRNYNKTIKENFDEFEIVFKEILEYAKEKGVSIIIENCPMPGWNPNGGWMGTISYSPELWEEMFSRLPYDNFGLNLDPSHLLWLGIDPVSVIKEFKGKIFHVHAKDTQILKDKLNKFSIFGSQIQRKNAWDMGYWVYRMPGRGEIDWKAFLKELKQNGYSFVVSIEHEDPEYEGTEEKVKEGLRLGFEYLKGVLDKI</sequence>
<dbReference type="Gene3D" id="3.20.20.150">
    <property type="entry name" value="Divalent-metal-dependent TIM barrel enzymes"/>
    <property type="match status" value="1"/>
</dbReference>
<dbReference type="PANTHER" id="PTHR12110">
    <property type="entry name" value="HYDROXYPYRUVATE ISOMERASE"/>
    <property type="match status" value="1"/>
</dbReference>
<dbReference type="Proteomes" id="UP000282930">
    <property type="component" value="Chromosome"/>
</dbReference>
<name>A0A3T0D457_9FIRM</name>
<dbReference type="SUPFAM" id="SSF51658">
    <property type="entry name" value="Xylose isomerase-like"/>
    <property type="match status" value="1"/>
</dbReference>
<reference evidence="2 3" key="1">
    <citation type="submission" date="2018-12" db="EMBL/GenBank/DDBJ databases">
        <title>Genome sequence from the cellulolytic species, Caldicellulosiruptor changbaiensis.</title>
        <authorList>
            <person name="Blumer-Schuette S.E."/>
            <person name="Mendoza C."/>
        </authorList>
    </citation>
    <scope>NUCLEOTIDE SEQUENCE [LARGE SCALE GENOMIC DNA]</scope>
    <source>
        <strain evidence="2 3">CBS-Z</strain>
    </source>
</reference>
<feature type="domain" description="Xylose isomerase-like TIM barrel" evidence="1">
    <location>
        <begin position="21"/>
        <end position="299"/>
    </location>
</feature>
<organism evidence="2 3">
    <name type="scientific">Caldicellulosiruptor changbaiensis</name>
    <dbReference type="NCBI Taxonomy" id="1222016"/>
    <lineage>
        <taxon>Bacteria</taxon>
        <taxon>Bacillati</taxon>
        <taxon>Bacillota</taxon>
        <taxon>Bacillota incertae sedis</taxon>
        <taxon>Caldicellulosiruptorales</taxon>
        <taxon>Caldicellulosiruptoraceae</taxon>
        <taxon>Caldicellulosiruptor</taxon>
    </lineage>
</organism>
<dbReference type="PANTHER" id="PTHR12110:SF21">
    <property type="entry name" value="XYLOSE ISOMERASE-LIKE TIM BARREL DOMAIN-CONTAINING PROTEIN"/>
    <property type="match status" value="1"/>
</dbReference>
<dbReference type="InterPro" id="IPR050312">
    <property type="entry name" value="IolE/XylAMocC-like"/>
</dbReference>
<dbReference type="GO" id="GO:0016853">
    <property type="term" value="F:isomerase activity"/>
    <property type="evidence" value="ECO:0007669"/>
    <property type="project" value="UniProtKB-KW"/>
</dbReference>
<dbReference type="InterPro" id="IPR036237">
    <property type="entry name" value="Xyl_isomerase-like_sf"/>
</dbReference>
<accession>A0A3T0D457</accession>
<evidence type="ECO:0000313" key="3">
    <source>
        <dbReference type="Proteomes" id="UP000282930"/>
    </source>
</evidence>
<dbReference type="Pfam" id="PF01261">
    <property type="entry name" value="AP_endonuc_2"/>
    <property type="match status" value="1"/>
</dbReference>
<evidence type="ECO:0000313" key="2">
    <source>
        <dbReference type="EMBL" id="AZT89673.1"/>
    </source>
</evidence>